<reference evidence="6 7" key="1">
    <citation type="submission" date="2022-11" db="EMBL/GenBank/DDBJ databases">
        <title>Genome Sequencing of Nocardia sp. ON39_IFM12276 and assembly.</title>
        <authorList>
            <person name="Shimojima M."/>
            <person name="Toyokawa M."/>
            <person name="Uesaka K."/>
        </authorList>
    </citation>
    <scope>NUCLEOTIDE SEQUENCE [LARGE SCALE GENOMIC DNA]</scope>
    <source>
        <strain evidence="6 7">IFM 12276</strain>
    </source>
</reference>
<dbReference type="PANTHER" id="PTHR30055">
    <property type="entry name" value="HTH-TYPE TRANSCRIPTIONAL REGULATOR RUTR"/>
    <property type="match status" value="1"/>
</dbReference>
<organism evidence="6 7">
    <name type="scientific">Nocardia sputorum</name>
    <dbReference type="NCBI Taxonomy" id="2984338"/>
    <lineage>
        <taxon>Bacteria</taxon>
        <taxon>Bacillati</taxon>
        <taxon>Actinomycetota</taxon>
        <taxon>Actinomycetes</taxon>
        <taxon>Mycobacteriales</taxon>
        <taxon>Nocardiaceae</taxon>
        <taxon>Nocardia</taxon>
    </lineage>
</organism>
<dbReference type="SUPFAM" id="SSF48498">
    <property type="entry name" value="Tetracyclin repressor-like, C-terminal domain"/>
    <property type="match status" value="1"/>
</dbReference>
<dbReference type="Pfam" id="PF00440">
    <property type="entry name" value="TetR_N"/>
    <property type="match status" value="1"/>
</dbReference>
<dbReference type="PROSITE" id="PS50977">
    <property type="entry name" value="HTH_TETR_2"/>
    <property type="match status" value="1"/>
</dbReference>
<proteinExistence type="predicted"/>
<evidence type="ECO:0000256" key="1">
    <source>
        <dbReference type="ARBA" id="ARBA00023015"/>
    </source>
</evidence>
<protein>
    <submittedName>
        <fullName evidence="6">TetR family transcriptional regulator</fullName>
    </submittedName>
</protein>
<dbReference type="PANTHER" id="PTHR30055:SF234">
    <property type="entry name" value="HTH-TYPE TRANSCRIPTIONAL REGULATOR BETI"/>
    <property type="match status" value="1"/>
</dbReference>
<name>A0ABN6U2D6_9NOCA</name>
<feature type="domain" description="HTH tetR-type" evidence="5">
    <location>
        <begin position="16"/>
        <end position="76"/>
    </location>
</feature>
<dbReference type="InterPro" id="IPR036271">
    <property type="entry name" value="Tet_transcr_reg_TetR-rel_C_sf"/>
</dbReference>
<evidence type="ECO:0000256" key="4">
    <source>
        <dbReference type="PROSITE-ProRule" id="PRU00335"/>
    </source>
</evidence>
<dbReference type="InterPro" id="IPR001647">
    <property type="entry name" value="HTH_TetR"/>
</dbReference>
<evidence type="ECO:0000313" key="7">
    <source>
        <dbReference type="Proteomes" id="UP001317870"/>
    </source>
</evidence>
<keyword evidence="3" id="KW-0804">Transcription</keyword>
<sequence length="209" mass="22777">MNSPRPEGKTVAGRTEHRRAQLIDTAYRLYLERGYRDVTIPDLAAAAGVSAGTVYNYFDNRRAVLAAVIEERFAVAAREVLGEAPGAADTLEEFVDSVIGIGRRLQEFLSIETGMLRFAMFEAPAVDQDVFNQMLGINDQICMLWTDRLRDGMAKGFLRSDLDSEIMGRTLTWVIAGAALGSLPGADIAPGDEMVQALADLVRFGFGAV</sequence>
<dbReference type="InterPro" id="IPR050109">
    <property type="entry name" value="HTH-type_TetR-like_transc_reg"/>
</dbReference>
<dbReference type="RefSeq" id="WP_281879437.1">
    <property type="nucleotide sequence ID" value="NZ_AP026978.1"/>
</dbReference>
<dbReference type="InterPro" id="IPR009057">
    <property type="entry name" value="Homeodomain-like_sf"/>
</dbReference>
<evidence type="ECO:0000256" key="3">
    <source>
        <dbReference type="ARBA" id="ARBA00023163"/>
    </source>
</evidence>
<evidence type="ECO:0000259" key="5">
    <source>
        <dbReference type="PROSITE" id="PS50977"/>
    </source>
</evidence>
<feature type="DNA-binding region" description="H-T-H motif" evidence="4">
    <location>
        <begin position="39"/>
        <end position="58"/>
    </location>
</feature>
<evidence type="ECO:0000313" key="6">
    <source>
        <dbReference type="EMBL" id="BDT99308.1"/>
    </source>
</evidence>
<dbReference type="Gene3D" id="1.10.357.10">
    <property type="entry name" value="Tetracycline Repressor, domain 2"/>
    <property type="match status" value="1"/>
</dbReference>
<gene>
    <name evidence="6" type="ORF">IFM12276_23370</name>
</gene>
<evidence type="ECO:0000256" key="2">
    <source>
        <dbReference type="ARBA" id="ARBA00023125"/>
    </source>
</evidence>
<keyword evidence="1" id="KW-0805">Transcription regulation</keyword>
<accession>A0ABN6U2D6</accession>
<dbReference type="EMBL" id="AP026978">
    <property type="protein sequence ID" value="BDT99308.1"/>
    <property type="molecule type" value="Genomic_DNA"/>
</dbReference>
<dbReference type="Proteomes" id="UP001317870">
    <property type="component" value="Chromosome"/>
</dbReference>
<keyword evidence="2 4" id="KW-0238">DNA-binding</keyword>
<dbReference type="PRINTS" id="PR00455">
    <property type="entry name" value="HTHTETR"/>
</dbReference>
<dbReference type="SUPFAM" id="SSF46689">
    <property type="entry name" value="Homeodomain-like"/>
    <property type="match status" value="1"/>
</dbReference>
<keyword evidence="7" id="KW-1185">Reference proteome</keyword>